<gene>
    <name evidence="14" type="primary">106095342</name>
</gene>
<dbReference type="GO" id="GO:0033627">
    <property type="term" value="P:cell adhesion mediated by integrin"/>
    <property type="evidence" value="ECO:0007669"/>
    <property type="project" value="TreeGrafter"/>
</dbReference>
<evidence type="ECO:0000256" key="10">
    <source>
        <dbReference type="ARBA" id="ARBA00023170"/>
    </source>
</evidence>
<accession>A0A1I8P9K4</accession>
<evidence type="ECO:0000256" key="4">
    <source>
        <dbReference type="ARBA" id="ARBA00022729"/>
    </source>
</evidence>
<keyword evidence="9 13" id="KW-0472">Membrane</keyword>
<evidence type="ECO:0000256" key="8">
    <source>
        <dbReference type="ARBA" id="ARBA00023037"/>
    </source>
</evidence>
<comment type="similarity">
    <text evidence="2">Belongs to the integrin alpha chain family.</text>
</comment>
<keyword evidence="7 13" id="KW-1133">Transmembrane helix</keyword>
<dbReference type="EnsemblMetazoa" id="SCAU006079-RA">
    <property type="protein sequence ID" value="SCAU006079-PA"/>
    <property type="gene ID" value="SCAU006079"/>
</dbReference>
<keyword evidence="10" id="KW-0675">Receptor</keyword>
<dbReference type="GO" id="GO:0007160">
    <property type="term" value="P:cell-matrix adhesion"/>
    <property type="evidence" value="ECO:0007669"/>
    <property type="project" value="TreeGrafter"/>
</dbReference>
<evidence type="ECO:0000256" key="2">
    <source>
        <dbReference type="ARBA" id="ARBA00008054"/>
    </source>
</evidence>
<keyword evidence="4" id="KW-0732">Signal</keyword>
<dbReference type="FunFam" id="1.20.5.930:FF:000005">
    <property type="entry name" value="Integrin, alpha 10"/>
    <property type="match status" value="1"/>
</dbReference>
<comment type="subcellular location">
    <subcellularLocation>
        <location evidence="1">Membrane</location>
        <topology evidence="1">Single-pass type I membrane protein</topology>
    </subcellularLocation>
</comment>
<protein>
    <recommendedName>
        <fullName evidence="16">Integrin alpha-2 domain-containing protein</fullName>
    </recommendedName>
</protein>
<evidence type="ECO:0000256" key="11">
    <source>
        <dbReference type="ARBA" id="ARBA00023180"/>
    </source>
</evidence>
<feature type="transmembrane region" description="Helical" evidence="13">
    <location>
        <begin position="214"/>
        <end position="236"/>
    </location>
</feature>
<dbReference type="GO" id="GO:0008305">
    <property type="term" value="C:integrin complex"/>
    <property type="evidence" value="ECO:0007669"/>
    <property type="project" value="TreeGrafter"/>
</dbReference>
<dbReference type="GO" id="GO:0098609">
    <property type="term" value="P:cell-cell adhesion"/>
    <property type="evidence" value="ECO:0007669"/>
    <property type="project" value="TreeGrafter"/>
</dbReference>
<keyword evidence="3 13" id="KW-0812">Transmembrane</keyword>
<feature type="region of interest" description="Disordered" evidence="12">
    <location>
        <begin position="252"/>
        <end position="273"/>
    </location>
</feature>
<organism evidence="14 15">
    <name type="scientific">Stomoxys calcitrans</name>
    <name type="common">Stable fly</name>
    <name type="synonym">Conops calcitrans</name>
    <dbReference type="NCBI Taxonomy" id="35570"/>
    <lineage>
        <taxon>Eukaryota</taxon>
        <taxon>Metazoa</taxon>
        <taxon>Ecdysozoa</taxon>
        <taxon>Arthropoda</taxon>
        <taxon>Hexapoda</taxon>
        <taxon>Insecta</taxon>
        <taxon>Pterygota</taxon>
        <taxon>Neoptera</taxon>
        <taxon>Endopterygota</taxon>
        <taxon>Diptera</taxon>
        <taxon>Brachycera</taxon>
        <taxon>Muscomorpha</taxon>
        <taxon>Muscoidea</taxon>
        <taxon>Muscidae</taxon>
        <taxon>Stomoxys</taxon>
    </lineage>
</organism>
<dbReference type="InterPro" id="IPR018184">
    <property type="entry name" value="Integrin_alpha_C_CS"/>
</dbReference>
<dbReference type="Gene3D" id="1.20.5.930">
    <property type="entry name" value="Bicelle-embedded integrin alpha(iib) transmembrane segment"/>
    <property type="match status" value="1"/>
</dbReference>
<evidence type="ECO:0000256" key="6">
    <source>
        <dbReference type="ARBA" id="ARBA00022889"/>
    </source>
</evidence>
<reference evidence="14" key="1">
    <citation type="submission" date="2020-05" db="UniProtKB">
        <authorList>
            <consortium name="EnsemblMetazoa"/>
        </authorList>
    </citation>
    <scope>IDENTIFICATION</scope>
    <source>
        <strain evidence="14">USDA</strain>
    </source>
</reference>
<dbReference type="GO" id="GO:0005178">
    <property type="term" value="F:integrin binding"/>
    <property type="evidence" value="ECO:0007669"/>
    <property type="project" value="TreeGrafter"/>
</dbReference>
<evidence type="ECO:0000256" key="13">
    <source>
        <dbReference type="SAM" id="Phobius"/>
    </source>
</evidence>
<evidence type="ECO:0000313" key="14">
    <source>
        <dbReference type="EnsemblMetazoa" id="SCAU006079-PA"/>
    </source>
</evidence>
<dbReference type="GO" id="GO:0009897">
    <property type="term" value="C:external side of plasma membrane"/>
    <property type="evidence" value="ECO:0007669"/>
    <property type="project" value="TreeGrafter"/>
</dbReference>
<evidence type="ECO:0000256" key="7">
    <source>
        <dbReference type="ARBA" id="ARBA00022989"/>
    </source>
</evidence>
<evidence type="ECO:0000256" key="12">
    <source>
        <dbReference type="SAM" id="MobiDB-lite"/>
    </source>
</evidence>
<sequence length="273" mass="30667">MQVVMDIPVNYTIPGSGERVQIVDMNSIVMHAIYDMQMKDVNFFKNNTQIFISNPLASSEEDDHSETTPNSAPEMSLSYLRRRRDIDSGLDKDDRKDLAGNSTLDYVLGEDLKGSLPLNRTVVLNCNSTAKTQCIRAVITLYDFKPNLPLTVAMKYDVDMGVINKVLQNRLEFLAIQVGVDVLKLGNPLSSTFVVTKKIQFNIVSKHQLYGTSIWVYILAALGGLLVLALITYILYKIGFFKRTKKEEMERLVQQAKRGKSAKTDATSSDEEN</sequence>
<evidence type="ECO:0008006" key="16">
    <source>
        <dbReference type="Google" id="ProtNLM"/>
    </source>
</evidence>
<evidence type="ECO:0000256" key="1">
    <source>
        <dbReference type="ARBA" id="ARBA00004479"/>
    </source>
</evidence>
<proteinExistence type="inferred from homology"/>
<dbReference type="PANTHER" id="PTHR23220">
    <property type="entry name" value="INTEGRIN ALPHA"/>
    <property type="match status" value="1"/>
</dbReference>
<keyword evidence="6" id="KW-0130">Cell adhesion</keyword>
<evidence type="ECO:0000256" key="9">
    <source>
        <dbReference type="ARBA" id="ARBA00023136"/>
    </source>
</evidence>
<dbReference type="VEuPathDB" id="VectorBase:SCAU006079"/>
<dbReference type="GO" id="GO:0007229">
    <property type="term" value="P:integrin-mediated signaling pathway"/>
    <property type="evidence" value="ECO:0007669"/>
    <property type="project" value="UniProtKB-KW"/>
</dbReference>
<dbReference type="STRING" id="35570.A0A1I8P9K4"/>
<evidence type="ECO:0000256" key="3">
    <source>
        <dbReference type="ARBA" id="ARBA00022692"/>
    </source>
</evidence>
<evidence type="ECO:0000313" key="15">
    <source>
        <dbReference type="Proteomes" id="UP000095300"/>
    </source>
</evidence>
<keyword evidence="8" id="KW-0401">Integrin</keyword>
<dbReference type="PANTHER" id="PTHR23220:SF83">
    <property type="entry name" value="INTEGRIN ALPHA-PS3-RELATED"/>
    <property type="match status" value="1"/>
</dbReference>
<keyword evidence="5" id="KW-0677">Repeat</keyword>
<dbReference type="Proteomes" id="UP000095300">
    <property type="component" value="Unassembled WGS sequence"/>
</dbReference>
<keyword evidence="15" id="KW-1185">Reference proteome</keyword>
<dbReference type="PROSITE" id="PS00242">
    <property type="entry name" value="INTEGRIN_ALPHA"/>
    <property type="match status" value="1"/>
</dbReference>
<feature type="region of interest" description="Disordered" evidence="12">
    <location>
        <begin position="56"/>
        <end position="78"/>
    </location>
</feature>
<keyword evidence="11" id="KW-0325">Glycoprotein</keyword>
<name>A0A1I8P9K4_STOCA</name>
<evidence type="ECO:0000256" key="5">
    <source>
        <dbReference type="ARBA" id="ARBA00022737"/>
    </source>
</evidence>
<dbReference type="AlphaFoldDB" id="A0A1I8P9K4"/>